<keyword evidence="3" id="KW-1003">Cell membrane</keyword>
<organism evidence="8 9">
    <name type="scientific">Citrifermentans bremense</name>
    <dbReference type="NCBI Taxonomy" id="60035"/>
    <lineage>
        <taxon>Bacteria</taxon>
        <taxon>Pseudomonadati</taxon>
        <taxon>Thermodesulfobacteriota</taxon>
        <taxon>Desulfuromonadia</taxon>
        <taxon>Geobacterales</taxon>
        <taxon>Geobacteraceae</taxon>
        <taxon>Citrifermentans</taxon>
    </lineage>
</organism>
<feature type="transmembrane region" description="Helical" evidence="7">
    <location>
        <begin position="12"/>
        <end position="33"/>
    </location>
</feature>
<protein>
    <recommendedName>
        <fullName evidence="10">Lipopolysaccharide biosynthesis protein</fullName>
    </recommendedName>
</protein>
<feature type="transmembrane region" description="Helical" evidence="7">
    <location>
        <begin position="45"/>
        <end position="68"/>
    </location>
</feature>
<keyword evidence="5 7" id="KW-1133">Transmembrane helix</keyword>
<dbReference type="PANTHER" id="PTHR30250">
    <property type="entry name" value="PST FAMILY PREDICTED COLANIC ACID TRANSPORTER"/>
    <property type="match status" value="1"/>
</dbReference>
<accession>A0A7R7FSY2</accession>
<evidence type="ECO:0000313" key="8">
    <source>
        <dbReference type="EMBL" id="BCO11454.1"/>
    </source>
</evidence>
<evidence type="ECO:0000256" key="3">
    <source>
        <dbReference type="ARBA" id="ARBA00022475"/>
    </source>
</evidence>
<evidence type="ECO:0000256" key="4">
    <source>
        <dbReference type="ARBA" id="ARBA00022692"/>
    </source>
</evidence>
<dbReference type="RefSeq" id="WP_185242626.1">
    <property type="nucleotide sequence ID" value="NZ_AP023213.1"/>
</dbReference>
<feature type="transmembrane region" description="Helical" evidence="7">
    <location>
        <begin position="412"/>
        <end position="433"/>
    </location>
</feature>
<feature type="transmembrane region" description="Helical" evidence="7">
    <location>
        <begin position="285"/>
        <end position="308"/>
    </location>
</feature>
<feature type="transmembrane region" description="Helical" evidence="7">
    <location>
        <begin position="253"/>
        <end position="273"/>
    </location>
</feature>
<comment type="subcellular location">
    <subcellularLocation>
        <location evidence="1">Cell membrane</location>
        <topology evidence="1">Multi-pass membrane protein</topology>
    </subcellularLocation>
</comment>
<evidence type="ECO:0008006" key="10">
    <source>
        <dbReference type="Google" id="ProtNLM"/>
    </source>
</evidence>
<reference evidence="8 9" key="1">
    <citation type="submission" date="2020-06" db="EMBL/GenBank/DDBJ databases">
        <title>Interaction of electrochemicaly active bacteria, Geobacter bremensis R4 on different carbon anode.</title>
        <authorList>
            <person name="Meng L."/>
            <person name="Yoshida N."/>
        </authorList>
    </citation>
    <scope>NUCLEOTIDE SEQUENCE [LARGE SCALE GENOMIC DNA]</scope>
    <source>
        <strain evidence="8 9">R4</strain>
    </source>
</reference>
<evidence type="ECO:0000256" key="5">
    <source>
        <dbReference type="ARBA" id="ARBA00022989"/>
    </source>
</evidence>
<feature type="transmembrane region" description="Helical" evidence="7">
    <location>
        <begin position="77"/>
        <end position="97"/>
    </location>
</feature>
<evidence type="ECO:0000313" key="9">
    <source>
        <dbReference type="Proteomes" id="UP000515472"/>
    </source>
</evidence>
<feature type="transmembrane region" description="Helical" evidence="7">
    <location>
        <begin position="381"/>
        <end position="400"/>
    </location>
</feature>
<sequence>MSSITAQGAKGIVWTSFSAVGRGGAQLLVLSILSRLLTPTDFGVASAAMVIANLSLIFSELGVSAAVVQRQSLDTDFLATAQFVGLLLSGALYLVVANFSSTFADLMRIPALSDVLPILGIAFLIRGLSQTAEGILTRNMRFKALSIIEFISYLVGYGVVGTVTAVSGFGYWSLVYSHLSQNIIQAVCFMVLAKPPISITPNWGDVRALFLFGNSISFGQLASHMALNGDNFVVSRWLGASCLGIYSRAYQLLVMPAALFGQVVSKVLFPLLSSIQNNPSRVGSIYSRIVGVVALAVLPVQVFFWCLAPEVVNFLLGPKWHSVIQPFKILVLALFFRTAYKISEPVLKSLGKVTSLAMAQVFYAVIVVFGCLFSWRYGLNAIALTVSIAVAVHFSVLQYLCWKYTKYSQLVYWRELTPGVMNSLIVIITTIPLSSLLRSFDSNSFIILFLCFGLCLVNCSMMMKLNASVFSGNAGGLIYDKLKNMVV</sequence>
<evidence type="ECO:0000256" key="6">
    <source>
        <dbReference type="ARBA" id="ARBA00023136"/>
    </source>
</evidence>
<dbReference type="PANTHER" id="PTHR30250:SF10">
    <property type="entry name" value="LIPOPOLYSACCHARIDE BIOSYNTHESIS PROTEIN WZXC"/>
    <property type="match status" value="1"/>
</dbReference>
<feature type="transmembrane region" description="Helical" evidence="7">
    <location>
        <begin position="109"/>
        <end position="129"/>
    </location>
</feature>
<dbReference type="GO" id="GO:0005886">
    <property type="term" value="C:plasma membrane"/>
    <property type="evidence" value="ECO:0007669"/>
    <property type="project" value="UniProtKB-SubCell"/>
</dbReference>
<comment type="similarity">
    <text evidence="2">Belongs to the polysaccharide synthase family.</text>
</comment>
<dbReference type="CDD" id="cd13127">
    <property type="entry name" value="MATE_tuaB_like"/>
    <property type="match status" value="1"/>
</dbReference>
<dbReference type="InterPro" id="IPR050833">
    <property type="entry name" value="Poly_Biosynth_Transport"/>
</dbReference>
<dbReference type="EMBL" id="AP023213">
    <property type="protein sequence ID" value="BCO11454.1"/>
    <property type="molecule type" value="Genomic_DNA"/>
</dbReference>
<dbReference type="AlphaFoldDB" id="A0A7R7FSY2"/>
<feature type="transmembrane region" description="Helical" evidence="7">
    <location>
        <begin position="352"/>
        <end position="375"/>
    </location>
</feature>
<feature type="transmembrane region" description="Helical" evidence="7">
    <location>
        <begin position="150"/>
        <end position="172"/>
    </location>
</feature>
<keyword evidence="6 7" id="KW-0472">Membrane</keyword>
<evidence type="ECO:0000256" key="7">
    <source>
        <dbReference type="SAM" id="Phobius"/>
    </source>
</evidence>
<keyword evidence="9" id="KW-1185">Reference proteome</keyword>
<evidence type="ECO:0000256" key="1">
    <source>
        <dbReference type="ARBA" id="ARBA00004651"/>
    </source>
</evidence>
<name>A0A7R7FSY2_9BACT</name>
<keyword evidence="4 7" id="KW-0812">Transmembrane</keyword>
<evidence type="ECO:0000256" key="2">
    <source>
        <dbReference type="ARBA" id="ARBA00007430"/>
    </source>
</evidence>
<proteinExistence type="inferred from homology"/>
<feature type="transmembrane region" description="Helical" evidence="7">
    <location>
        <begin position="445"/>
        <end position="463"/>
    </location>
</feature>
<gene>
    <name evidence="8" type="ORF">GEOBRER4_n2625</name>
</gene>
<dbReference type="Proteomes" id="UP000515472">
    <property type="component" value="Chromosome"/>
</dbReference>
<dbReference type="Pfam" id="PF13440">
    <property type="entry name" value="Polysacc_synt_3"/>
    <property type="match status" value="1"/>
</dbReference>